<name>A0AAP2CIH9_9BACT</name>
<accession>A0AAP2CIH9</accession>
<dbReference type="AlphaFoldDB" id="A0AAP2CIH9"/>
<proteinExistence type="predicted"/>
<comment type="caution">
    <text evidence="2">The sequence shown here is derived from an EMBL/GenBank/DDBJ whole genome shotgun (WGS) entry which is preliminary data.</text>
</comment>
<dbReference type="EMBL" id="JAHCMY010000001">
    <property type="protein sequence ID" value="MBS9522477.1"/>
    <property type="molecule type" value="Genomic_DNA"/>
</dbReference>
<feature type="signal peptide" evidence="1">
    <location>
        <begin position="1"/>
        <end position="21"/>
    </location>
</feature>
<keyword evidence="3" id="KW-1185">Reference proteome</keyword>
<sequence length="295" mass="32580">MLRKVCLLVWSIWAFSGESSAQISKDFIVEERSGFNLVKLDFASYKGISRIQRDHSGHPLSIQANLAKVNILPTFTHSIEDNILFASLDHSNVESENLGKSLSSRLFSNTNDDFDHEWLVGLNSNFMYDLDLYFGIGKAILDLSNINVANCKVKTATADVSLEYGRRAPNPISMDTMAVIINMGNVDVQNLNFSNARHMIFDVNYGKVNLSFNGEMPQASHLKASVGAGSVNIELPDQSLPYKIKVKSTAMCRTSIPSYLREVGSKTYVSKGFSENAKNLLLIEIDVSVGSVALK</sequence>
<keyword evidence="1" id="KW-0732">Signal</keyword>
<protein>
    <submittedName>
        <fullName evidence="2">DUF4097 family beta strand repeat protein</fullName>
    </submittedName>
</protein>
<organism evidence="2 3">
    <name type="scientific">Litoribacter ruber</name>
    <dbReference type="NCBI Taxonomy" id="702568"/>
    <lineage>
        <taxon>Bacteria</taxon>
        <taxon>Pseudomonadati</taxon>
        <taxon>Bacteroidota</taxon>
        <taxon>Cytophagia</taxon>
        <taxon>Cytophagales</taxon>
        <taxon>Cyclobacteriaceae</taxon>
        <taxon>Litoribacter</taxon>
    </lineage>
</organism>
<evidence type="ECO:0000313" key="3">
    <source>
        <dbReference type="Proteomes" id="UP001319104"/>
    </source>
</evidence>
<dbReference type="RefSeq" id="WP_213943379.1">
    <property type="nucleotide sequence ID" value="NZ_JAHCMY010000001.1"/>
</dbReference>
<gene>
    <name evidence="2" type="ORF">KI659_00470</name>
</gene>
<feature type="chain" id="PRO_5042940145" evidence="1">
    <location>
        <begin position="22"/>
        <end position="295"/>
    </location>
</feature>
<evidence type="ECO:0000313" key="2">
    <source>
        <dbReference type="EMBL" id="MBS9522477.1"/>
    </source>
</evidence>
<dbReference type="Proteomes" id="UP001319104">
    <property type="component" value="Unassembled WGS sequence"/>
</dbReference>
<reference evidence="2 3" key="1">
    <citation type="submission" date="2021-05" db="EMBL/GenBank/DDBJ databases">
        <authorList>
            <person name="Zhang Z.D."/>
            <person name="Osman G."/>
        </authorList>
    </citation>
    <scope>NUCLEOTIDE SEQUENCE [LARGE SCALE GENOMIC DNA]</scope>
    <source>
        <strain evidence="2 3">KCTC 32217</strain>
    </source>
</reference>
<evidence type="ECO:0000256" key="1">
    <source>
        <dbReference type="SAM" id="SignalP"/>
    </source>
</evidence>